<name>A0A1S3EAF5_CICAR</name>
<dbReference type="Pfam" id="PF00445">
    <property type="entry name" value="Ribonuclease_T2"/>
    <property type="match status" value="1"/>
</dbReference>
<evidence type="ECO:0000256" key="1">
    <source>
        <dbReference type="ARBA" id="ARBA00007469"/>
    </source>
</evidence>
<dbReference type="GO" id="GO:0006401">
    <property type="term" value="P:RNA catabolic process"/>
    <property type="evidence" value="ECO:0007669"/>
    <property type="project" value="TreeGrafter"/>
</dbReference>
<dbReference type="InterPro" id="IPR018188">
    <property type="entry name" value="RNase_T2_His_AS_1"/>
</dbReference>
<dbReference type="Proteomes" id="UP000087171">
    <property type="component" value="Chromosome Ca6"/>
</dbReference>
<dbReference type="PANTHER" id="PTHR11240:SF59">
    <property type="entry name" value="RIBONUCLEASE T2 FAMILY PROTEIN"/>
    <property type="match status" value="1"/>
</dbReference>
<reference evidence="6" key="1">
    <citation type="journal article" date="2013" name="Nat. Biotechnol.">
        <title>Draft genome sequence of chickpea (Cicer arietinum) provides a resource for trait improvement.</title>
        <authorList>
            <person name="Varshney R.K."/>
            <person name="Song C."/>
            <person name="Saxena R.K."/>
            <person name="Azam S."/>
            <person name="Yu S."/>
            <person name="Sharpe A.G."/>
            <person name="Cannon S."/>
            <person name="Baek J."/>
            <person name="Rosen B.D."/>
            <person name="Tar'an B."/>
            <person name="Millan T."/>
            <person name="Zhang X."/>
            <person name="Ramsay L.D."/>
            <person name="Iwata A."/>
            <person name="Wang Y."/>
            <person name="Nelson W."/>
            <person name="Farmer A.D."/>
            <person name="Gaur P.M."/>
            <person name="Soderlund C."/>
            <person name="Penmetsa R.V."/>
            <person name="Xu C."/>
            <person name="Bharti A.K."/>
            <person name="He W."/>
            <person name="Winter P."/>
            <person name="Zhao S."/>
            <person name="Hane J.K."/>
            <person name="Carrasquilla-Garcia N."/>
            <person name="Condie J.A."/>
            <person name="Upadhyaya H.D."/>
            <person name="Luo M.C."/>
            <person name="Thudi M."/>
            <person name="Gowda C.L."/>
            <person name="Singh N.P."/>
            <person name="Lichtenzveig J."/>
            <person name="Gali K.K."/>
            <person name="Rubio J."/>
            <person name="Nadarajan N."/>
            <person name="Dolezel J."/>
            <person name="Bansal K.C."/>
            <person name="Xu X."/>
            <person name="Edwards D."/>
            <person name="Zhang G."/>
            <person name="Kahl G."/>
            <person name="Gil J."/>
            <person name="Singh K.B."/>
            <person name="Datta S.K."/>
            <person name="Jackson S.A."/>
            <person name="Wang J."/>
            <person name="Cook D.R."/>
        </authorList>
    </citation>
    <scope>NUCLEOTIDE SEQUENCE [LARGE SCALE GENOMIC DNA]</scope>
    <source>
        <strain evidence="6">cv. CDC Frontier</strain>
    </source>
</reference>
<keyword evidence="2" id="KW-0378">Hydrolase</keyword>
<feature type="chain" id="PRO_5010229991" evidence="5">
    <location>
        <begin position="17"/>
        <end position="214"/>
    </location>
</feature>
<dbReference type="Gene3D" id="3.90.730.10">
    <property type="entry name" value="Ribonuclease T2-like"/>
    <property type="match status" value="1"/>
</dbReference>
<dbReference type="InterPro" id="IPR033130">
    <property type="entry name" value="RNase_T2_His_AS_2"/>
</dbReference>
<evidence type="ECO:0000313" key="6">
    <source>
        <dbReference type="Proteomes" id="UP000087171"/>
    </source>
</evidence>
<accession>A0A1S3EAF5</accession>
<dbReference type="GO" id="GO:0033897">
    <property type="term" value="F:ribonuclease T2 activity"/>
    <property type="evidence" value="ECO:0007669"/>
    <property type="project" value="InterPro"/>
</dbReference>
<keyword evidence="3" id="KW-0456">Lyase</keyword>
<gene>
    <name evidence="7" type="primary">LOC105852331</name>
</gene>
<dbReference type="CDD" id="cd00374">
    <property type="entry name" value="RNase_T2"/>
    <property type="match status" value="1"/>
</dbReference>
<keyword evidence="6" id="KW-1185">Reference proteome</keyword>
<keyword evidence="2" id="KW-0540">Nuclease</keyword>
<reference evidence="7" key="2">
    <citation type="submission" date="2025-08" db="UniProtKB">
        <authorList>
            <consortium name="RefSeq"/>
        </authorList>
    </citation>
    <scope>IDENTIFICATION</scope>
    <source>
        <tissue evidence="7">Etiolated seedlings</tissue>
    </source>
</reference>
<dbReference type="InterPro" id="IPR001568">
    <property type="entry name" value="RNase_T2-like"/>
</dbReference>
<evidence type="ECO:0000256" key="2">
    <source>
        <dbReference type="ARBA" id="ARBA00022722"/>
    </source>
</evidence>
<dbReference type="PANTHER" id="PTHR11240">
    <property type="entry name" value="RIBONUCLEASE T2"/>
    <property type="match status" value="1"/>
</dbReference>
<comment type="similarity">
    <text evidence="1 4">Belongs to the RNase T2 family.</text>
</comment>
<organism evidence="6 7">
    <name type="scientific">Cicer arietinum</name>
    <name type="common">Chickpea</name>
    <name type="synonym">Garbanzo</name>
    <dbReference type="NCBI Taxonomy" id="3827"/>
    <lineage>
        <taxon>Eukaryota</taxon>
        <taxon>Viridiplantae</taxon>
        <taxon>Streptophyta</taxon>
        <taxon>Embryophyta</taxon>
        <taxon>Tracheophyta</taxon>
        <taxon>Spermatophyta</taxon>
        <taxon>Magnoliopsida</taxon>
        <taxon>eudicotyledons</taxon>
        <taxon>Gunneridae</taxon>
        <taxon>Pentapetalae</taxon>
        <taxon>rosids</taxon>
        <taxon>fabids</taxon>
        <taxon>Fabales</taxon>
        <taxon>Fabaceae</taxon>
        <taxon>Papilionoideae</taxon>
        <taxon>50 kb inversion clade</taxon>
        <taxon>NPAAA clade</taxon>
        <taxon>Hologalegina</taxon>
        <taxon>IRL clade</taxon>
        <taxon>Cicereae</taxon>
        <taxon>Cicer</taxon>
    </lineage>
</organism>
<dbReference type="SUPFAM" id="SSF55895">
    <property type="entry name" value="Ribonuclease Rh-like"/>
    <property type="match status" value="1"/>
</dbReference>
<dbReference type="PROSITE" id="PS00530">
    <property type="entry name" value="RNASE_T2_1"/>
    <property type="match status" value="1"/>
</dbReference>
<sequence length="214" mass="24396">MLRLMLFVLLLSTSYSAYDYYMLAQQWPTTYCRHSPQTINNPCNPNVPIKFTLHGLWPSNHSGSRPSHCSQTKLNKKSIFGNLETRLIAEWPNLNGVDFQFWSHEWEKHGTCSSMAQNPLGYLSLALTIKNKHEILPIFARANIIPHPTKTYTKSLINSTIVGEIHVIPQLSCEFDANRNSYLLEIRLCLDQTGATFINCNPYNNCGNNIILPL</sequence>
<dbReference type="OrthoDB" id="1632607at2759"/>
<evidence type="ECO:0000313" key="7">
    <source>
        <dbReference type="RefSeq" id="XP_012572810.1"/>
    </source>
</evidence>
<evidence type="ECO:0000256" key="5">
    <source>
        <dbReference type="SAM" id="SignalP"/>
    </source>
</evidence>
<proteinExistence type="inferred from homology"/>
<dbReference type="RefSeq" id="XP_012572810.1">
    <property type="nucleotide sequence ID" value="XM_012717356.1"/>
</dbReference>
<evidence type="ECO:0000256" key="3">
    <source>
        <dbReference type="ARBA" id="ARBA00023239"/>
    </source>
</evidence>
<evidence type="ECO:0000256" key="4">
    <source>
        <dbReference type="RuleBase" id="RU004328"/>
    </source>
</evidence>
<dbReference type="AlphaFoldDB" id="A0A1S3EAF5"/>
<keyword evidence="5" id="KW-0732">Signal</keyword>
<dbReference type="GO" id="GO:0005576">
    <property type="term" value="C:extracellular region"/>
    <property type="evidence" value="ECO:0007669"/>
    <property type="project" value="TreeGrafter"/>
</dbReference>
<dbReference type="PROSITE" id="PS00531">
    <property type="entry name" value="RNASE_T2_2"/>
    <property type="match status" value="1"/>
</dbReference>
<feature type="signal peptide" evidence="5">
    <location>
        <begin position="1"/>
        <end position="16"/>
    </location>
</feature>
<dbReference type="InterPro" id="IPR036430">
    <property type="entry name" value="RNase_T2-like_sf"/>
</dbReference>
<dbReference type="GO" id="GO:0003723">
    <property type="term" value="F:RNA binding"/>
    <property type="evidence" value="ECO:0007669"/>
    <property type="project" value="InterPro"/>
</dbReference>
<protein>
    <submittedName>
        <fullName evidence="7">Ribonuclease 1-like</fullName>
    </submittedName>
</protein>